<dbReference type="PANTHER" id="PTHR36388">
    <property type="entry name" value="OS02G0469000 PROTEIN"/>
    <property type="match status" value="1"/>
</dbReference>
<dbReference type="PANTHER" id="PTHR36388:SF1">
    <property type="entry name" value="OS02G0469000 PROTEIN"/>
    <property type="match status" value="1"/>
</dbReference>
<dbReference type="GeneID" id="104583759"/>
<keyword evidence="4" id="KW-1185">Reference proteome</keyword>
<dbReference type="OMA" id="ENICEHG"/>
<organism evidence="2">
    <name type="scientific">Brachypodium distachyon</name>
    <name type="common">Purple false brome</name>
    <name type="synonym">Trachynia distachya</name>
    <dbReference type="NCBI Taxonomy" id="15368"/>
    <lineage>
        <taxon>Eukaryota</taxon>
        <taxon>Viridiplantae</taxon>
        <taxon>Streptophyta</taxon>
        <taxon>Embryophyta</taxon>
        <taxon>Tracheophyta</taxon>
        <taxon>Spermatophyta</taxon>
        <taxon>Magnoliopsida</taxon>
        <taxon>Liliopsida</taxon>
        <taxon>Poales</taxon>
        <taxon>Poaceae</taxon>
        <taxon>BOP clade</taxon>
        <taxon>Pooideae</taxon>
        <taxon>Stipodae</taxon>
        <taxon>Brachypodieae</taxon>
        <taxon>Brachypodium</taxon>
    </lineage>
</organism>
<name>I1I9L7_BRADI</name>
<accession>I1I9L7</accession>
<dbReference type="Proteomes" id="UP000008810">
    <property type="component" value="Chromosome 3"/>
</dbReference>
<dbReference type="Gramene" id="KQJ99434">
    <property type="protein sequence ID" value="KQJ99434"/>
    <property type="gene ID" value="BRADI_3g43230v3"/>
</dbReference>
<reference evidence="3" key="3">
    <citation type="submission" date="2018-08" db="UniProtKB">
        <authorList>
            <consortium name="EnsemblPlants"/>
        </authorList>
    </citation>
    <scope>IDENTIFICATION</scope>
    <source>
        <strain evidence="3">cv. Bd21</strain>
    </source>
</reference>
<evidence type="ECO:0000313" key="2">
    <source>
        <dbReference type="EMBL" id="KQJ99434.1"/>
    </source>
</evidence>
<evidence type="ECO:0000256" key="1">
    <source>
        <dbReference type="SAM" id="MobiDB-lite"/>
    </source>
</evidence>
<dbReference type="OrthoDB" id="1894296at2759"/>
<dbReference type="HOGENOM" id="CLU_1121660_0_0_1"/>
<protein>
    <submittedName>
        <fullName evidence="2 3">Uncharacterized protein</fullName>
    </submittedName>
</protein>
<dbReference type="AlphaFoldDB" id="I1I9L7"/>
<sequence length="232" mass="25291">MTMTSEDGDISALLSEPSLPEEEPEASGSDDFLPAILESIKSNEKAVELSPEEVAWADSCFVHTSELSDIDWGAMRGALLDSLEKPVESPYGTSEVTQHGDVDMEERGKIDDDEAAREVCKVVNLIRGADEHGKQMDGYVAKSEDGDDLVSSEVVEQPESRDSIFKVWDLNVSFSDDEGELELINDMKELLRDNPPEVAYPPPSDSANALSQINIDELVAGLGDLSLQQTSE</sequence>
<dbReference type="EMBL" id="CM000882">
    <property type="protein sequence ID" value="KQJ99434.1"/>
    <property type="molecule type" value="Genomic_DNA"/>
</dbReference>
<evidence type="ECO:0000313" key="3">
    <source>
        <dbReference type="EnsemblPlants" id="KQJ99434"/>
    </source>
</evidence>
<reference evidence="2 3" key="1">
    <citation type="journal article" date="2010" name="Nature">
        <title>Genome sequencing and analysis of the model grass Brachypodium distachyon.</title>
        <authorList>
            <consortium name="International Brachypodium Initiative"/>
        </authorList>
    </citation>
    <scope>NUCLEOTIDE SEQUENCE [LARGE SCALE GENOMIC DNA]</scope>
    <source>
        <strain evidence="2">Bd21</strain>
        <strain evidence="3">cv. Bd21</strain>
    </source>
</reference>
<proteinExistence type="predicted"/>
<feature type="region of interest" description="Disordered" evidence="1">
    <location>
        <begin position="86"/>
        <end position="111"/>
    </location>
</feature>
<dbReference type="RefSeq" id="XP_003574959.1">
    <property type="nucleotide sequence ID" value="XM_003574911.4"/>
</dbReference>
<dbReference type="eggNOG" id="ENOG502S11H">
    <property type="taxonomic scope" value="Eukaryota"/>
</dbReference>
<gene>
    <name evidence="3" type="primary">LOC104583759</name>
    <name evidence="2" type="ORF">BRADI_3g43230v3</name>
</gene>
<feature type="region of interest" description="Disordered" evidence="1">
    <location>
        <begin position="1"/>
        <end position="34"/>
    </location>
</feature>
<feature type="compositionally biased region" description="Basic and acidic residues" evidence="1">
    <location>
        <begin position="98"/>
        <end position="111"/>
    </location>
</feature>
<dbReference type="EnsemblPlants" id="KQJ99434">
    <property type="protein sequence ID" value="KQJ99434"/>
    <property type="gene ID" value="BRADI_3g43230v3"/>
</dbReference>
<feature type="region of interest" description="Disordered" evidence="1">
    <location>
        <begin position="137"/>
        <end position="156"/>
    </location>
</feature>
<evidence type="ECO:0000313" key="4">
    <source>
        <dbReference type="Proteomes" id="UP000008810"/>
    </source>
</evidence>
<dbReference type="STRING" id="15368.I1I9L7"/>
<reference evidence="2" key="2">
    <citation type="submission" date="2017-06" db="EMBL/GenBank/DDBJ databases">
        <title>WGS assembly of Brachypodium distachyon.</title>
        <authorList>
            <consortium name="The International Brachypodium Initiative"/>
            <person name="Lucas S."/>
            <person name="Harmon-Smith M."/>
            <person name="Lail K."/>
            <person name="Tice H."/>
            <person name="Grimwood J."/>
            <person name="Bruce D."/>
            <person name="Barry K."/>
            <person name="Shu S."/>
            <person name="Lindquist E."/>
            <person name="Wang M."/>
            <person name="Pitluck S."/>
            <person name="Vogel J.P."/>
            <person name="Garvin D.F."/>
            <person name="Mockler T.C."/>
            <person name="Schmutz J."/>
            <person name="Rokhsar D."/>
            <person name="Bevan M.W."/>
        </authorList>
    </citation>
    <scope>NUCLEOTIDE SEQUENCE</scope>
    <source>
        <strain evidence="2">Bd21</strain>
    </source>
</reference>